<name>A0A9Q0YLQ3_HOLLE</name>
<dbReference type="GO" id="GO:0017040">
    <property type="term" value="F:N-acylsphingosine amidohydrolase activity"/>
    <property type="evidence" value="ECO:0007669"/>
    <property type="project" value="UniProtKB-UniRule"/>
</dbReference>
<accession>A0A9Q0YLQ3</accession>
<feature type="chain" id="PRO_5040340978" description="Neutral ceramidase" evidence="5">
    <location>
        <begin position="18"/>
        <end position="398"/>
    </location>
</feature>
<organism evidence="7 8">
    <name type="scientific">Holothuria leucospilota</name>
    <name type="common">Black long sea cucumber</name>
    <name type="synonym">Mertensiothuria leucospilota</name>
    <dbReference type="NCBI Taxonomy" id="206669"/>
    <lineage>
        <taxon>Eukaryota</taxon>
        <taxon>Metazoa</taxon>
        <taxon>Echinodermata</taxon>
        <taxon>Eleutherozoa</taxon>
        <taxon>Echinozoa</taxon>
        <taxon>Holothuroidea</taxon>
        <taxon>Aspidochirotacea</taxon>
        <taxon>Aspidochirotida</taxon>
        <taxon>Holothuriidae</taxon>
        <taxon>Holothuria</taxon>
    </lineage>
</organism>
<dbReference type="GO" id="GO:0042759">
    <property type="term" value="P:long-chain fatty acid biosynthetic process"/>
    <property type="evidence" value="ECO:0007669"/>
    <property type="project" value="TreeGrafter"/>
</dbReference>
<feature type="binding site" evidence="3">
    <location>
        <position position="115"/>
    </location>
    <ligand>
        <name>Zn(2+)</name>
        <dbReference type="ChEBI" id="CHEBI:29105"/>
    </ligand>
</feature>
<keyword evidence="3" id="KW-0479">Metal-binding</keyword>
<keyword evidence="3" id="KW-0862">Zinc</keyword>
<dbReference type="InterPro" id="IPR006823">
    <property type="entry name" value="Ceramidase_alk"/>
</dbReference>
<dbReference type="GO" id="GO:0046514">
    <property type="term" value="P:ceramide catabolic process"/>
    <property type="evidence" value="ECO:0007669"/>
    <property type="project" value="InterPro"/>
</dbReference>
<dbReference type="EMBL" id="JAIZAY010000020">
    <property type="protein sequence ID" value="KAJ8022964.1"/>
    <property type="molecule type" value="Genomic_DNA"/>
</dbReference>
<proteinExistence type="inferred from homology"/>
<keyword evidence="8" id="KW-1185">Reference proteome</keyword>
<comment type="cofactor">
    <cofactor evidence="3">
        <name>Zn(2+)</name>
        <dbReference type="ChEBI" id="CHEBI:29105"/>
    </cofactor>
    <text evidence="3">Binds 1 zinc ion per subunit.</text>
</comment>
<comment type="catalytic activity">
    <reaction evidence="4">
        <text>an N-acylsphing-4-enine + H2O = sphing-4-enine + a fatty acid</text>
        <dbReference type="Rhea" id="RHEA:20856"/>
        <dbReference type="ChEBI" id="CHEBI:15377"/>
        <dbReference type="ChEBI" id="CHEBI:28868"/>
        <dbReference type="ChEBI" id="CHEBI:52639"/>
        <dbReference type="ChEBI" id="CHEBI:57756"/>
        <dbReference type="EC" id="3.5.1.23"/>
    </reaction>
</comment>
<keyword evidence="4" id="KW-0443">Lipid metabolism</keyword>
<dbReference type="OrthoDB" id="191371at2759"/>
<keyword evidence="4" id="KW-0746">Sphingolipid metabolism</keyword>
<feature type="active site" description="Nucleophile" evidence="2">
    <location>
        <position position="278"/>
    </location>
</feature>
<keyword evidence="4" id="KW-0378">Hydrolase</keyword>
<sequence length="398" mass="43233">MQGKIVTLLILCTAVSAQTPNYFVGIGMADITGPAADVNMMGYANPAQTTRGIHMRQFSRAFIFCDIDDHSDCQVFVVADIGMTDSGITLGVLERLKTVYGDLYTEKNVAISSTHTHSGVAGYLQYFLFNIPASGFIHDSYDNFVDGIYLSIARAHENKAPSNIYYSVGELSGDMNANINRSPYGYQANPQGEKDSYPYDVDKDMTVLKIVGENNKDRGLISFFPVHPVSMNSSNRLLSSDNKGYAAYLIEMEMNPGTFHGQGEFVAAFANANLGDVSPNLNGPRCKDTGEPCNEKTSQCGNRTNLCVASGPGKDMFESTKIIGERQAMKAKELYNDPAAIRLEGSLGFVHQYVDMSNYSVILDGGDVVTTCKAAFGYSFAAGTIDGAGAYPFFQTFF</sequence>
<dbReference type="Pfam" id="PF04734">
    <property type="entry name" value="Ceramidase_alk"/>
    <property type="match status" value="1"/>
</dbReference>
<dbReference type="GO" id="GO:0016020">
    <property type="term" value="C:membrane"/>
    <property type="evidence" value="ECO:0007669"/>
    <property type="project" value="GOC"/>
</dbReference>
<dbReference type="GO" id="GO:0046512">
    <property type="term" value="P:sphingosine biosynthetic process"/>
    <property type="evidence" value="ECO:0007669"/>
    <property type="project" value="TreeGrafter"/>
</dbReference>
<evidence type="ECO:0000313" key="8">
    <source>
        <dbReference type="Proteomes" id="UP001152320"/>
    </source>
</evidence>
<evidence type="ECO:0000256" key="3">
    <source>
        <dbReference type="PIRSR" id="PIRSR606823-2"/>
    </source>
</evidence>
<comment type="caution">
    <text evidence="7">The sequence shown here is derived from an EMBL/GenBank/DDBJ whole genome shotgun (WGS) entry which is preliminary data.</text>
</comment>
<dbReference type="GO" id="GO:0005576">
    <property type="term" value="C:extracellular region"/>
    <property type="evidence" value="ECO:0007669"/>
    <property type="project" value="TreeGrafter"/>
</dbReference>
<evidence type="ECO:0000259" key="6">
    <source>
        <dbReference type="Pfam" id="PF04734"/>
    </source>
</evidence>
<evidence type="ECO:0000256" key="4">
    <source>
        <dbReference type="RuleBase" id="RU366019"/>
    </source>
</evidence>
<feature type="domain" description="Neutral/alkaline non-lysosomal ceramidase N-terminal" evidence="6">
    <location>
        <begin position="22"/>
        <end position="395"/>
    </location>
</feature>
<dbReference type="Proteomes" id="UP001152320">
    <property type="component" value="Chromosome 20"/>
</dbReference>
<gene>
    <name evidence="7" type="ORF">HOLleu_38014</name>
</gene>
<comment type="similarity">
    <text evidence="4">Belongs to the neutral ceramidase family.</text>
</comment>
<dbReference type="GO" id="GO:0046872">
    <property type="term" value="F:metal ion binding"/>
    <property type="evidence" value="ECO:0007669"/>
    <property type="project" value="UniProtKB-KW"/>
</dbReference>
<dbReference type="PANTHER" id="PTHR12670">
    <property type="entry name" value="CERAMIDASE"/>
    <property type="match status" value="1"/>
</dbReference>
<reference evidence="7" key="1">
    <citation type="submission" date="2021-10" db="EMBL/GenBank/DDBJ databases">
        <title>Tropical sea cucumber genome reveals ecological adaptation and Cuvierian tubules defense mechanism.</title>
        <authorList>
            <person name="Chen T."/>
        </authorList>
    </citation>
    <scope>NUCLEOTIDE SEQUENCE</scope>
    <source>
        <strain evidence="7">Nanhai2018</strain>
        <tissue evidence="7">Muscle</tissue>
    </source>
</reference>
<dbReference type="InterPro" id="IPR031329">
    <property type="entry name" value="NEUT/ALK_ceramidase_N"/>
</dbReference>
<dbReference type="EC" id="3.5.1.23" evidence="4"/>
<protein>
    <recommendedName>
        <fullName evidence="1 4">Neutral ceramidase</fullName>
        <ecNumber evidence="4">3.5.1.23</ecNumber>
    </recommendedName>
</protein>
<evidence type="ECO:0000256" key="2">
    <source>
        <dbReference type="PIRSR" id="PIRSR606823-1"/>
    </source>
</evidence>
<feature type="signal peptide" evidence="5">
    <location>
        <begin position="1"/>
        <end position="17"/>
    </location>
</feature>
<keyword evidence="5" id="KW-0732">Signal</keyword>
<evidence type="ECO:0000256" key="1">
    <source>
        <dbReference type="ARBA" id="ARBA00019235"/>
    </source>
</evidence>
<evidence type="ECO:0000313" key="7">
    <source>
        <dbReference type="EMBL" id="KAJ8022964.1"/>
    </source>
</evidence>
<feature type="binding site" evidence="3">
    <location>
        <position position="227"/>
    </location>
    <ligand>
        <name>Zn(2+)</name>
        <dbReference type="ChEBI" id="CHEBI:29105"/>
    </ligand>
</feature>
<dbReference type="AlphaFoldDB" id="A0A9Q0YLQ3"/>
<dbReference type="PANTHER" id="PTHR12670:SF1">
    <property type="entry name" value="NEUTRAL CERAMIDASE"/>
    <property type="match status" value="1"/>
</dbReference>
<evidence type="ECO:0000256" key="5">
    <source>
        <dbReference type="SAM" id="SignalP"/>
    </source>
</evidence>